<comment type="caution">
    <text evidence="3">The sequence shown here is derived from an EMBL/GenBank/DDBJ whole genome shotgun (WGS) entry which is preliminary data.</text>
</comment>
<dbReference type="Pfam" id="PF03640">
    <property type="entry name" value="Lipoprotein_15"/>
    <property type="match status" value="2"/>
</dbReference>
<evidence type="ECO:0000313" key="3">
    <source>
        <dbReference type="EMBL" id="GAA3671239.1"/>
    </source>
</evidence>
<feature type="signal peptide" evidence="2">
    <location>
        <begin position="1"/>
        <end position="24"/>
    </location>
</feature>
<dbReference type="PANTHER" id="PTHR39335:SF1">
    <property type="entry name" value="BLL4220 PROTEIN"/>
    <property type="match status" value="1"/>
</dbReference>
<evidence type="ECO:0000313" key="4">
    <source>
        <dbReference type="Proteomes" id="UP001500752"/>
    </source>
</evidence>
<feature type="region of interest" description="Disordered" evidence="1">
    <location>
        <begin position="26"/>
        <end position="66"/>
    </location>
</feature>
<gene>
    <name evidence="3" type="ORF">GCM10023081_07010</name>
</gene>
<evidence type="ECO:0008006" key="5">
    <source>
        <dbReference type="Google" id="ProtNLM"/>
    </source>
</evidence>
<dbReference type="PANTHER" id="PTHR39335">
    <property type="entry name" value="BLL4220 PROTEIN"/>
    <property type="match status" value="1"/>
</dbReference>
<keyword evidence="2" id="KW-0732">Signal</keyword>
<organism evidence="3 4">
    <name type="scientific">Arthrobacter ginkgonis</name>
    <dbReference type="NCBI Taxonomy" id="1630594"/>
    <lineage>
        <taxon>Bacteria</taxon>
        <taxon>Bacillati</taxon>
        <taxon>Actinomycetota</taxon>
        <taxon>Actinomycetes</taxon>
        <taxon>Micrococcales</taxon>
        <taxon>Micrococcaceae</taxon>
        <taxon>Arthrobacter</taxon>
    </lineage>
</organism>
<dbReference type="PROSITE" id="PS51257">
    <property type="entry name" value="PROKAR_LIPOPROTEIN"/>
    <property type="match status" value="1"/>
</dbReference>
<reference evidence="4" key="1">
    <citation type="journal article" date="2019" name="Int. J. Syst. Evol. Microbiol.">
        <title>The Global Catalogue of Microorganisms (GCM) 10K type strain sequencing project: providing services to taxonomists for standard genome sequencing and annotation.</title>
        <authorList>
            <consortium name="The Broad Institute Genomics Platform"/>
            <consortium name="The Broad Institute Genome Sequencing Center for Infectious Disease"/>
            <person name="Wu L."/>
            <person name="Ma J."/>
        </authorList>
    </citation>
    <scope>NUCLEOTIDE SEQUENCE [LARGE SCALE GENOMIC DNA]</scope>
    <source>
        <strain evidence="4">JCM 30742</strain>
    </source>
</reference>
<evidence type="ECO:0000256" key="2">
    <source>
        <dbReference type="SAM" id="SignalP"/>
    </source>
</evidence>
<dbReference type="Proteomes" id="UP001500752">
    <property type="component" value="Unassembled WGS sequence"/>
</dbReference>
<sequence length="184" mass="19001">MNRLHNRPSAALALLALVASAALAGCGPEEPESTATATTTATATATETSTETSTVSPPASESVDLKTADSSLGEIVVDGKGMTLYYYTKDVKDSGKSACTGDCLEAWPIAVAAGNQPAVDPSVTGTVGTIDSPDGQKQLTLNGMPLYYYVKDKAPGDVLGQDVNEVWYVVAPDGEMIEHASESK</sequence>
<dbReference type="InterPro" id="IPR005297">
    <property type="entry name" value="Lipoprotein_repeat"/>
</dbReference>
<feature type="chain" id="PRO_5047004897" description="Lipoprotein" evidence="2">
    <location>
        <begin position="25"/>
        <end position="184"/>
    </location>
</feature>
<accession>A0ABP7BVY0</accession>
<proteinExistence type="predicted"/>
<dbReference type="EMBL" id="BAABEO010000008">
    <property type="protein sequence ID" value="GAA3671239.1"/>
    <property type="molecule type" value="Genomic_DNA"/>
</dbReference>
<protein>
    <recommendedName>
        <fullName evidence="5">Lipoprotein</fullName>
    </recommendedName>
</protein>
<feature type="compositionally biased region" description="Low complexity" evidence="1">
    <location>
        <begin position="33"/>
        <end position="62"/>
    </location>
</feature>
<name>A0ABP7BVY0_9MICC</name>
<evidence type="ECO:0000256" key="1">
    <source>
        <dbReference type="SAM" id="MobiDB-lite"/>
    </source>
</evidence>
<dbReference type="RefSeq" id="WP_345148520.1">
    <property type="nucleotide sequence ID" value="NZ_BAABEO010000008.1"/>
</dbReference>
<keyword evidence="4" id="KW-1185">Reference proteome</keyword>